<feature type="transmembrane region" description="Helical" evidence="1">
    <location>
        <begin position="171"/>
        <end position="192"/>
    </location>
</feature>
<dbReference type="EMBL" id="CP009122">
    <property type="protein sequence ID" value="AJA07824.1"/>
    <property type="molecule type" value="Genomic_DNA"/>
</dbReference>
<organism evidence="2 3">
    <name type="scientific">Sphingopyxis fribergensis</name>
    <dbReference type="NCBI Taxonomy" id="1515612"/>
    <lineage>
        <taxon>Bacteria</taxon>
        <taxon>Pseudomonadati</taxon>
        <taxon>Pseudomonadota</taxon>
        <taxon>Alphaproteobacteria</taxon>
        <taxon>Sphingomonadales</taxon>
        <taxon>Sphingomonadaceae</taxon>
        <taxon>Sphingopyxis</taxon>
    </lineage>
</organism>
<feature type="transmembrane region" description="Helical" evidence="1">
    <location>
        <begin position="14"/>
        <end position="34"/>
    </location>
</feature>
<evidence type="ECO:0000256" key="1">
    <source>
        <dbReference type="SAM" id="Phobius"/>
    </source>
</evidence>
<evidence type="ECO:0000313" key="3">
    <source>
        <dbReference type="Proteomes" id="UP000030907"/>
    </source>
</evidence>
<feature type="transmembrane region" description="Helical" evidence="1">
    <location>
        <begin position="204"/>
        <end position="222"/>
    </location>
</feature>
<gene>
    <name evidence="2" type="ORF">SKP52_04485</name>
</gene>
<keyword evidence="1" id="KW-0472">Membrane</keyword>
<feature type="transmembrane region" description="Helical" evidence="1">
    <location>
        <begin position="80"/>
        <end position="104"/>
    </location>
</feature>
<accession>A0A0A7PD02</accession>
<protein>
    <submittedName>
        <fullName evidence="2">Uncharacterized protein</fullName>
    </submittedName>
</protein>
<proteinExistence type="predicted"/>
<evidence type="ECO:0000313" key="2">
    <source>
        <dbReference type="EMBL" id="AJA07824.1"/>
    </source>
</evidence>
<keyword evidence="1" id="KW-1133">Transmembrane helix</keyword>
<feature type="transmembrane region" description="Helical" evidence="1">
    <location>
        <begin position="148"/>
        <end position="165"/>
    </location>
</feature>
<feature type="transmembrane region" description="Helical" evidence="1">
    <location>
        <begin position="46"/>
        <end position="68"/>
    </location>
</feature>
<dbReference type="AlphaFoldDB" id="A0A0A7PD02"/>
<dbReference type="HOGENOM" id="CLU_075807_0_0_5"/>
<keyword evidence="1" id="KW-0812">Transmembrane</keyword>
<sequence>MASTAGGAERAELFWHRMAIGLAIFIVFAFLQFALRGFVDPVAAPFWVHLHGVAMLAWLALLIVQPTLVARDNLALHRKLGWAGGALAIFITCLGIFTGVASLVLGRFPPFFAPSYFLALITVESLVFGLMVWAAVRRRHTTAWHRRLMIGATIVILEPALGRVLPLPLMVGWSDIPIGLVQLGVVGIIALYDRRTLGRVHPATRAIAAIVIAVRITIYLLSMTPPVIALAERLVGA</sequence>
<dbReference type="STRING" id="1515612.SKP52_04485"/>
<reference evidence="2 3" key="1">
    <citation type="journal article" date="2015" name="Int. J. Syst. Evol. Microbiol.">
        <title>Description of Sphingopyxis fribergensis sp. nov. - a soil bacterium with the ability to degrade styrene and phenylacetic acid.</title>
        <authorList>
            <person name="Oelschlagel M."/>
            <person name="Ruckert C."/>
            <person name="Kalinowski J."/>
            <person name="Schmidt G."/>
            <person name="Schlomann M."/>
            <person name="Tischler D."/>
        </authorList>
    </citation>
    <scope>NUCLEOTIDE SEQUENCE [LARGE SCALE GENOMIC DNA]</scope>
    <source>
        <strain evidence="2 3">Kp5.2</strain>
    </source>
</reference>
<feature type="transmembrane region" description="Helical" evidence="1">
    <location>
        <begin position="116"/>
        <end position="136"/>
    </location>
</feature>
<dbReference type="KEGG" id="sphk:SKP52_04485"/>
<dbReference type="Proteomes" id="UP000030907">
    <property type="component" value="Chromosome"/>
</dbReference>
<keyword evidence="3" id="KW-1185">Reference proteome</keyword>
<dbReference type="OrthoDB" id="648493at2"/>
<name>A0A0A7PD02_9SPHN</name>
<dbReference type="RefSeq" id="WP_039572176.1">
    <property type="nucleotide sequence ID" value="NZ_CP009122.1"/>
</dbReference>